<dbReference type="Proteomes" id="UP000637632">
    <property type="component" value="Unassembled WGS sequence"/>
</dbReference>
<sequence length="108" mass="12340">MNSSFENETWIIDAGDEVIRKMAGNNGAKMSPKERLIYCLWVADYCMRNAGDISQASEMYAGWQKEAAEQSKKLLLDFSSESFSLSESSFEQQFFSRFDGICEEIKHV</sequence>
<dbReference type="RefSeq" id="WP_190481213.1">
    <property type="nucleotide sequence ID" value="NZ_JACOFT010000008.1"/>
</dbReference>
<keyword evidence="2" id="KW-1185">Reference proteome</keyword>
<organism evidence="1 2">
    <name type="scientific">Undibacterium aquatile</name>
    <dbReference type="NCBI Taxonomy" id="1537398"/>
    <lineage>
        <taxon>Bacteria</taxon>
        <taxon>Pseudomonadati</taxon>
        <taxon>Pseudomonadota</taxon>
        <taxon>Betaproteobacteria</taxon>
        <taxon>Burkholderiales</taxon>
        <taxon>Oxalobacteraceae</taxon>
        <taxon>Undibacterium</taxon>
    </lineage>
</organism>
<gene>
    <name evidence="1" type="ORF">H8K26_17155</name>
</gene>
<evidence type="ECO:0000313" key="2">
    <source>
        <dbReference type="Proteomes" id="UP000637632"/>
    </source>
</evidence>
<evidence type="ECO:0000313" key="1">
    <source>
        <dbReference type="EMBL" id="MBC3813173.1"/>
    </source>
</evidence>
<protein>
    <submittedName>
        <fullName evidence="1">Uncharacterized protein</fullName>
    </submittedName>
</protein>
<accession>A0ABR6XK80</accession>
<name>A0ABR6XK80_9BURK</name>
<reference evidence="1 2" key="1">
    <citation type="submission" date="2020-08" db="EMBL/GenBank/DDBJ databases">
        <title>Novel species isolated from subtropical streams in China.</title>
        <authorList>
            <person name="Lu H."/>
        </authorList>
    </citation>
    <scope>NUCLEOTIDE SEQUENCE [LARGE SCALE GENOMIC DNA]</scope>
    <source>
        <strain evidence="1 2">CCTCC AB 2015119</strain>
    </source>
</reference>
<dbReference type="EMBL" id="JACOFT010000008">
    <property type="protein sequence ID" value="MBC3813173.1"/>
    <property type="molecule type" value="Genomic_DNA"/>
</dbReference>
<comment type="caution">
    <text evidence="1">The sequence shown here is derived from an EMBL/GenBank/DDBJ whole genome shotgun (WGS) entry which is preliminary data.</text>
</comment>
<proteinExistence type="predicted"/>